<comment type="subcellular location">
    <subcellularLocation>
        <location evidence="1">Membrane</location>
        <topology evidence="1">Multi-pass membrane protein</topology>
    </subcellularLocation>
</comment>
<dbReference type="Gene3D" id="3.30.70.1450">
    <property type="entry name" value="Regulator of K+ conductance, C-terminal domain"/>
    <property type="match status" value="1"/>
</dbReference>
<feature type="transmembrane region" description="Helical" evidence="9">
    <location>
        <begin position="126"/>
        <end position="145"/>
    </location>
</feature>
<sequence length="484" mass="53531">MNETINYDSLLILSVVAFFTPFLVSRLKRVNIPYQVGEIFIGILLGKSFLNIIKPDIWILFLSNLGLAYLMFLSGLAIDFDELKPKEGELLKDSKLFTSIKMFIVSIITAIILSFTLKFAGISEGYIFFALLFTAAAPGLLVPILKTKHIINSSYGQTLLVFGIITQLVSLIGVTFVASVAVNGITLKSFTFLIIFAVAIVVYFLSKIIFKVHDFSTIAFKNLHLSVRGAFVLVLVLVAVAEKVDSEIILGSFLAGMVFSLIVGKAKEEISHQLDVVGYGFLIPIFFIMVGVNVDLKAVVENPQSIAKIPLFILIFFLVKFIPSLLLKKKYGKRNSLAASMLLTAQLSLVIVGSQMALNLGYITAADYSAFVVTTVITCIFFPILFEKLITLNGDTNDTVEEDEKIIIREVLVSSQWYIGKALKDCKLPTGCRIFSMVRDDHEFMPNANTILEENDLVILAGVKHDVNETLNMLSTCDLTLPEE</sequence>
<feature type="transmembrane region" description="Helical" evidence="9">
    <location>
        <begin position="368"/>
        <end position="386"/>
    </location>
</feature>
<keyword evidence="7" id="KW-0406">Ion transport</keyword>
<dbReference type="AlphaFoldDB" id="A0A0H2YR28"/>
<keyword evidence="3" id="KW-0813">Transport</keyword>
<dbReference type="GO" id="GO:1902600">
    <property type="term" value="P:proton transmembrane transport"/>
    <property type="evidence" value="ECO:0007669"/>
    <property type="project" value="InterPro"/>
</dbReference>
<evidence type="ECO:0000256" key="4">
    <source>
        <dbReference type="ARBA" id="ARBA00022449"/>
    </source>
</evidence>
<dbReference type="GeneID" id="93002498"/>
<keyword evidence="4" id="KW-0050">Antiport</keyword>
<feature type="transmembrane region" description="Helical" evidence="9">
    <location>
        <begin position="276"/>
        <end position="294"/>
    </location>
</feature>
<dbReference type="Pfam" id="PF02080">
    <property type="entry name" value="TrkA_C"/>
    <property type="match status" value="1"/>
</dbReference>
<dbReference type="RefSeq" id="WP_011590614.1">
    <property type="nucleotide sequence ID" value="NC_008261.1"/>
</dbReference>
<keyword evidence="6 9" id="KW-1133">Transmembrane helix</keyword>
<dbReference type="KEGG" id="cpf:CPF_1227"/>
<dbReference type="Proteomes" id="UP000001823">
    <property type="component" value="Chromosome"/>
</dbReference>
<feature type="domain" description="RCK C-terminal" evidence="10">
    <location>
        <begin position="394"/>
        <end position="476"/>
    </location>
</feature>
<feature type="transmembrane region" description="Helical" evidence="9">
    <location>
        <begin position="36"/>
        <end position="53"/>
    </location>
</feature>
<evidence type="ECO:0000256" key="6">
    <source>
        <dbReference type="ARBA" id="ARBA00022989"/>
    </source>
</evidence>
<feature type="transmembrane region" description="Helical" evidence="9">
    <location>
        <begin position="99"/>
        <end position="120"/>
    </location>
</feature>
<feature type="transmembrane region" description="Helical" evidence="9">
    <location>
        <begin position="6"/>
        <end position="24"/>
    </location>
</feature>
<dbReference type="InterPro" id="IPR006037">
    <property type="entry name" value="RCK_C"/>
</dbReference>
<feature type="transmembrane region" description="Helical" evidence="9">
    <location>
        <begin position="247"/>
        <end position="264"/>
    </location>
</feature>
<feature type="transmembrane region" description="Helical" evidence="9">
    <location>
        <begin position="157"/>
        <end position="178"/>
    </location>
</feature>
<feature type="transmembrane region" description="Helical" evidence="9">
    <location>
        <begin position="222"/>
        <end position="241"/>
    </location>
</feature>
<evidence type="ECO:0000259" key="10">
    <source>
        <dbReference type="PROSITE" id="PS51202"/>
    </source>
</evidence>
<dbReference type="Pfam" id="PF00999">
    <property type="entry name" value="Na_H_Exchanger"/>
    <property type="match status" value="1"/>
</dbReference>
<feature type="transmembrane region" description="Helical" evidence="9">
    <location>
        <begin position="59"/>
        <end position="78"/>
    </location>
</feature>
<dbReference type="PaxDb" id="195103-CPF_1227"/>
<feature type="transmembrane region" description="Helical" evidence="9">
    <location>
        <begin position="306"/>
        <end position="327"/>
    </location>
</feature>
<organism evidence="11 12">
    <name type="scientific">Clostridium perfringens (strain ATCC 13124 / DSM 756 / JCM 1290 / NCIMB 6125 / NCTC 8237 / Type A)</name>
    <dbReference type="NCBI Taxonomy" id="195103"/>
    <lineage>
        <taxon>Bacteria</taxon>
        <taxon>Bacillati</taxon>
        <taxon>Bacillota</taxon>
        <taxon>Clostridia</taxon>
        <taxon>Eubacteriales</taxon>
        <taxon>Clostridiaceae</taxon>
        <taxon>Clostridium</taxon>
    </lineage>
</organism>
<dbReference type="GO" id="GO:0008324">
    <property type="term" value="F:monoatomic cation transmembrane transporter activity"/>
    <property type="evidence" value="ECO:0007669"/>
    <property type="project" value="InterPro"/>
</dbReference>
<gene>
    <name evidence="11" type="ordered locus">CPF_1227</name>
</gene>
<dbReference type="SUPFAM" id="SSF116726">
    <property type="entry name" value="TrkA C-terminal domain-like"/>
    <property type="match status" value="1"/>
</dbReference>
<dbReference type="GO" id="GO:0015297">
    <property type="term" value="F:antiporter activity"/>
    <property type="evidence" value="ECO:0007669"/>
    <property type="project" value="UniProtKB-KW"/>
</dbReference>
<dbReference type="GO" id="GO:0006813">
    <property type="term" value="P:potassium ion transport"/>
    <property type="evidence" value="ECO:0007669"/>
    <property type="project" value="InterPro"/>
</dbReference>
<dbReference type="EMBL" id="CP000246">
    <property type="protein sequence ID" value="ABG83373.1"/>
    <property type="molecule type" value="Genomic_DNA"/>
</dbReference>
<dbReference type="PANTHER" id="PTHR43562">
    <property type="entry name" value="NAPA-TYPE SODIUM/HYDROGEN ANTIPORTER"/>
    <property type="match status" value="1"/>
</dbReference>
<dbReference type="InterPro" id="IPR036721">
    <property type="entry name" value="RCK_C_sf"/>
</dbReference>
<dbReference type="GO" id="GO:0016020">
    <property type="term" value="C:membrane"/>
    <property type="evidence" value="ECO:0007669"/>
    <property type="project" value="UniProtKB-SubCell"/>
</dbReference>
<evidence type="ECO:0000256" key="7">
    <source>
        <dbReference type="ARBA" id="ARBA00023065"/>
    </source>
</evidence>
<dbReference type="InterPro" id="IPR006153">
    <property type="entry name" value="Cation/H_exchanger_TM"/>
</dbReference>
<keyword evidence="5 9" id="KW-0812">Transmembrane</keyword>
<dbReference type="Gene3D" id="1.20.1530.20">
    <property type="match status" value="1"/>
</dbReference>
<evidence type="ECO:0000256" key="8">
    <source>
        <dbReference type="ARBA" id="ARBA00023136"/>
    </source>
</evidence>
<evidence type="ECO:0000256" key="2">
    <source>
        <dbReference type="ARBA" id="ARBA00005551"/>
    </source>
</evidence>
<keyword evidence="12" id="KW-1185">Reference proteome</keyword>
<dbReference type="eggNOG" id="COG0475">
    <property type="taxonomic scope" value="Bacteria"/>
</dbReference>
<dbReference type="STRING" id="195103.CPF_1227"/>
<evidence type="ECO:0000256" key="1">
    <source>
        <dbReference type="ARBA" id="ARBA00004141"/>
    </source>
</evidence>
<keyword evidence="8 9" id="KW-0472">Membrane</keyword>
<accession>A0A0H2YR28</accession>
<evidence type="ECO:0000313" key="11">
    <source>
        <dbReference type="EMBL" id="ABG83373.1"/>
    </source>
</evidence>
<evidence type="ECO:0000256" key="3">
    <source>
        <dbReference type="ARBA" id="ARBA00022448"/>
    </source>
</evidence>
<evidence type="ECO:0000256" key="5">
    <source>
        <dbReference type="ARBA" id="ARBA00022692"/>
    </source>
</evidence>
<name>A0A0H2YR28_CLOP1</name>
<proteinExistence type="inferred from homology"/>
<reference evidence="11 12" key="1">
    <citation type="journal article" date="2006" name="Genome Res.">
        <title>Skewed genomic variability in strains of the toxigenic bacterial pathogen, Clostridium perfringens.</title>
        <authorList>
            <person name="Myers G.S."/>
            <person name="Rasko D.A."/>
            <person name="Cheung J.K."/>
            <person name="Ravel J."/>
            <person name="Seshadri R."/>
            <person name="Deboy R.T."/>
            <person name="Ren Q."/>
            <person name="Varga J."/>
            <person name="Awad M.M."/>
            <person name="Brinkac L.M."/>
            <person name="Daugherty S.C."/>
            <person name="Haft D.H."/>
            <person name="Dodson R.J."/>
            <person name="Madupu R."/>
            <person name="Nelson W.C."/>
            <person name="Rosovitz M.J."/>
            <person name="Sullivan S.A."/>
            <person name="Khouri H."/>
            <person name="Dimitrov G.I."/>
            <person name="Watkins K.L."/>
            <person name="Mulligan S."/>
            <person name="Benton J."/>
            <person name="Radune D."/>
            <person name="Fisher D.J."/>
            <person name="Atkins H.S."/>
            <person name="Hiscox T."/>
            <person name="Jost B.H."/>
            <person name="Billington S.J."/>
            <person name="Songer J.G."/>
            <person name="McClane B.A."/>
            <person name="Titball R.W."/>
            <person name="Rood J.I."/>
            <person name="Melville S.B."/>
            <person name="Paulsen I.T."/>
        </authorList>
    </citation>
    <scope>NUCLEOTIDE SEQUENCE [LARGE SCALE GENOMIC DNA]</scope>
    <source>
        <strain evidence="12">ATCC 13124 / DSM 756 / JCM 1290 / NCIMB 6125 / NCTC 8237 / S 107 / Type A</strain>
    </source>
</reference>
<evidence type="ECO:0000256" key="9">
    <source>
        <dbReference type="SAM" id="Phobius"/>
    </source>
</evidence>
<protein>
    <submittedName>
        <fullName evidence="11">Transporter, monovalent cation:proton antiporter-2 (CPA2) family</fullName>
    </submittedName>
</protein>
<feature type="transmembrane region" description="Helical" evidence="9">
    <location>
        <begin position="339"/>
        <end position="362"/>
    </location>
</feature>
<dbReference type="PANTHER" id="PTHR43562:SF1">
    <property type="entry name" value="NA(+)_H(+) ANTIPORTER YJBQ-RELATED"/>
    <property type="match status" value="1"/>
</dbReference>
<feature type="transmembrane region" description="Helical" evidence="9">
    <location>
        <begin position="190"/>
        <end position="210"/>
    </location>
</feature>
<evidence type="ECO:0000313" key="12">
    <source>
        <dbReference type="Proteomes" id="UP000001823"/>
    </source>
</evidence>
<dbReference type="HOGENOM" id="CLU_005126_7_1_9"/>
<comment type="similarity">
    <text evidence="2">Belongs to the monovalent cation:proton antiporter 2 (CPA2) transporter (TC 2.A.37) family.</text>
</comment>
<dbReference type="InterPro" id="IPR038770">
    <property type="entry name" value="Na+/solute_symporter_sf"/>
</dbReference>
<dbReference type="PROSITE" id="PS51202">
    <property type="entry name" value="RCK_C"/>
    <property type="match status" value="1"/>
</dbReference>